<dbReference type="OrthoDB" id="153872at2759"/>
<dbReference type="InParanoid" id="A0A1U7Z2X7"/>
<comment type="similarity">
    <text evidence="2">Belongs to the CONSTANS family.</text>
</comment>
<evidence type="ECO:0000256" key="3">
    <source>
        <dbReference type="ARBA" id="ARBA00022723"/>
    </source>
</evidence>
<dbReference type="InterPro" id="IPR000315">
    <property type="entry name" value="Znf_B-box"/>
</dbReference>
<reference evidence="13" key="1">
    <citation type="submission" date="2025-08" db="UniProtKB">
        <authorList>
            <consortium name="RefSeq"/>
        </authorList>
    </citation>
    <scope>IDENTIFICATION</scope>
</reference>
<dbReference type="Proteomes" id="UP000189703">
    <property type="component" value="Unplaced"/>
</dbReference>
<accession>A0A1U7Z2X7</accession>
<dbReference type="RefSeq" id="XP_010245014.1">
    <property type="nucleotide sequence ID" value="XM_010246712.2"/>
</dbReference>
<keyword evidence="7 9" id="KW-0539">Nucleus</keyword>
<dbReference type="InterPro" id="IPR049808">
    <property type="entry name" value="CONSTANS-like_Bbox1"/>
</dbReference>
<dbReference type="PANTHER" id="PTHR31717">
    <property type="entry name" value="ZINC FINGER PROTEIN CONSTANS-LIKE 10"/>
    <property type="match status" value="1"/>
</dbReference>
<evidence type="ECO:0000256" key="4">
    <source>
        <dbReference type="ARBA" id="ARBA00022737"/>
    </source>
</evidence>
<dbReference type="PANTHER" id="PTHR31717:SF138">
    <property type="entry name" value="CONSTANS-LIKE PROTEIN DAYS TO HEADING ON CHROMOSOME 2"/>
    <property type="match status" value="1"/>
</dbReference>
<dbReference type="PROSITE" id="PS51017">
    <property type="entry name" value="CCT"/>
    <property type="match status" value="1"/>
</dbReference>
<organism evidence="12 13">
    <name type="scientific">Nelumbo nucifera</name>
    <name type="common">Sacred lotus</name>
    <dbReference type="NCBI Taxonomy" id="4432"/>
    <lineage>
        <taxon>Eukaryota</taxon>
        <taxon>Viridiplantae</taxon>
        <taxon>Streptophyta</taxon>
        <taxon>Embryophyta</taxon>
        <taxon>Tracheophyta</taxon>
        <taxon>Spermatophyta</taxon>
        <taxon>Magnoliopsida</taxon>
        <taxon>Proteales</taxon>
        <taxon>Nelumbonaceae</taxon>
        <taxon>Nelumbo</taxon>
    </lineage>
</organism>
<evidence type="ECO:0000256" key="2">
    <source>
        <dbReference type="ARBA" id="ARBA00010024"/>
    </source>
</evidence>
<evidence type="ECO:0000256" key="8">
    <source>
        <dbReference type="PROSITE-ProRule" id="PRU00024"/>
    </source>
</evidence>
<dbReference type="GO" id="GO:0008270">
    <property type="term" value="F:zinc ion binding"/>
    <property type="evidence" value="ECO:0007669"/>
    <property type="project" value="UniProtKB-KW"/>
</dbReference>
<evidence type="ECO:0000256" key="5">
    <source>
        <dbReference type="ARBA" id="ARBA00022771"/>
    </source>
</evidence>
<dbReference type="KEGG" id="nnu:104588684"/>
<dbReference type="GO" id="GO:0006355">
    <property type="term" value="P:regulation of DNA-templated transcription"/>
    <property type="evidence" value="ECO:0007669"/>
    <property type="project" value="UniProtKB-ARBA"/>
</dbReference>
<dbReference type="SMART" id="SM00336">
    <property type="entry name" value="BBOX"/>
    <property type="match status" value="2"/>
</dbReference>
<keyword evidence="4" id="KW-0677">Repeat</keyword>
<dbReference type="GO" id="GO:0005634">
    <property type="term" value="C:nucleus"/>
    <property type="evidence" value="ECO:0007669"/>
    <property type="project" value="UniProtKB-SubCell"/>
</dbReference>
<gene>
    <name evidence="13" type="primary">LOC104588684</name>
</gene>
<dbReference type="Pfam" id="PF06203">
    <property type="entry name" value="CCT"/>
    <property type="match status" value="1"/>
</dbReference>
<evidence type="ECO:0000313" key="12">
    <source>
        <dbReference type="Proteomes" id="UP000189703"/>
    </source>
</evidence>
<name>A0A1U7Z2X7_NELNU</name>
<dbReference type="AlphaFoldDB" id="A0A1U7Z2X7"/>
<protein>
    <submittedName>
        <fullName evidence="13">Zinc finger protein CONSTANS-LIKE 9</fullName>
    </submittedName>
</protein>
<feature type="domain" description="B box-type" evidence="10">
    <location>
        <begin position="43"/>
        <end position="90"/>
    </location>
</feature>
<evidence type="ECO:0000256" key="9">
    <source>
        <dbReference type="PROSITE-ProRule" id="PRU00357"/>
    </source>
</evidence>
<dbReference type="PROSITE" id="PS50119">
    <property type="entry name" value="ZF_BBOX"/>
    <property type="match status" value="2"/>
</dbReference>
<keyword evidence="5 8" id="KW-0863">Zinc-finger</keyword>
<proteinExistence type="inferred from homology"/>
<comment type="subcellular location">
    <subcellularLocation>
        <location evidence="1 9">Nucleus</location>
    </subcellularLocation>
</comment>
<dbReference type="FunCoup" id="A0A1U7Z2X7">
    <property type="interactions" value="199"/>
</dbReference>
<evidence type="ECO:0000259" key="11">
    <source>
        <dbReference type="PROSITE" id="PS51017"/>
    </source>
</evidence>
<dbReference type="GeneID" id="104588684"/>
<keyword evidence="12" id="KW-1185">Reference proteome</keyword>
<dbReference type="eggNOG" id="ENOG502QUBA">
    <property type="taxonomic scope" value="Eukaryota"/>
</dbReference>
<dbReference type="InterPro" id="IPR010402">
    <property type="entry name" value="CCT_domain"/>
</dbReference>
<evidence type="ECO:0000256" key="6">
    <source>
        <dbReference type="ARBA" id="ARBA00022833"/>
    </source>
</evidence>
<keyword evidence="3" id="KW-0479">Metal-binding</keyword>
<dbReference type="OMA" id="DEMDMAF"/>
<sequence>MGQLCDFCGEQRSMVYCRSDAACLCLSCDRNVHSANALSRRHSRTLLCERCNSQSAIVRCVEEKISLCQSCDWNGHGSSTLGSAHKRQTINCYSGCPSAAELSRIWSSIIDSPSIDNSNCEQELGLMSIDDNSISNRWGPPEDNSMIDLSGDNILNELENMDKFGILMGSSSVPALNPIPYDVDQLAGSMDSTTPKLSCPGTKDLGLGEGDDLCEDFSVSDVDLNFENYEELFGISQNQSEQLFENGGLDNLFGIKDISGADSNYQDDFVAEGMSVGKIQAMQPTCSNAASADSMMSAKTEPNLYYPPRQAHSGLSISFSGMTGESSGGDYQDCGVSPALLMGEPPWHPPCAENSFPSTSRDSAVMRYKAKKKIRQFEKKIRYASRKARADVRRRVKGRFVKAGDAYDYDPLCQTRSY</sequence>
<keyword evidence="6" id="KW-0862">Zinc</keyword>
<dbReference type="CDD" id="cd19821">
    <property type="entry name" value="Bbox1_BBX-like"/>
    <property type="match status" value="2"/>
</dbReference>
<evidence type="ECO:0000313" key="13">
    <source>
        <dbReference type="RefSeq" id="XP_010245014.1"/>
    </source>
</evidence>
<feature type="domain" description="B box-type" evidence="10">
    <location>
        <begin position="1"/>
        <end position="47"/>
    </location>
</feature>
<evidence type="ECO:0000259" key="10">
    <source>
        <dbReference type="PROSITE" id="PS50119"/>
    </source>
</evidence>
<evidence type="ECO:0000256" key="7">
    <source>
        <dbReference type="ARBA" id="ARBA00023242"/>
    </source>
</evidence>
<evidence type="ECO:0000256" key="1">
    <source>
        <dbReference type="ARBA" id="ARBA00004123"/>
    </source>
</evidence>
<feature type="domain" description="CCT" evidence="11">
    <location>
        <begin position="361"/>
        <end position="403"/>
    </location>
</feature>